<reference evidence="1" key="1">
    <citation type="submission" date="2014-05" db="EMBL/GenBank/DDBJ databases">
        <authorList>
            <person name="Chronopoulou M."/>
        </authorList>
    </citation>
    <scope>NUCLEOTIDE SEQUENCE</scope>
    <source>
        <tissue evidence="1">Whole organism</tissue>
    </source>
</reference>
<name>A0A0K2SW75_LEPSM</name>
<protein>
    <submittedName>
        <fullName evidence="1">Uncharacterized protein</fullName>
    </submittedName>
</protein>
<dbReference type="AlphaFoldDB" id="A0A0K2SW75"/>
<accession>A0A0K2SW75</accession>
<dbReference type="EMBL" id="HACA01000165">
    <property type="protein sequence ID" value="CDW17526.1"/>
    <property type="molecule type" value="Transcribed_RNA"/>
</dbReference>
<evidence type="ECO:0000313" key="1">
    <source>
        <dbReference type="EMBL" id="CDW17526.1"/>
    </source>
</evidence>
<sequence>ELESLEKEKGIWIRGQLQTGVTGDSFPRIKDRFERYKSGSIKGAECKVGGVSLFLVSLTLPLFHLQLEGSFGPDLTNQTLFSTANPHVGATIPALLSPLAIQSEPTPLRNRNQDRNTE</sequence>
<organism evidence="1">
    <name type="scientific">Lepeophtheirus salmonis</name>
    <name type="common">Salmon louse</name>
    <name type="synonym">Caligus salmonis</name>
    <dbReference type="NCBI Taxonomy" id="72036"/>
    <lineage>
        <taxon>Eukaryota</taxon>
        <taxon>Metazoa</taxon>
        <taxon>Ecdysozoa</taxon>
        <taxon>Arthropoda</taxon>
        <taxon>Crustacea</taxon>
        <taxon>Multicrustacea</taxon>
        <taxon>Hexanauplia</taxon>
        <taxon>Copepoda</taxon>
        <taxon>Siphonostomatoida</taxon>
        <taxon>Caligidae</taxon>
        <taxon>Lepeophtheirus</taxon>
    </lineage>
</organism>
<feature type="non-terminal residue" evidence="1">
    <location>
        <position position="1"/>
    </location>
</feature>
<proteinExistence type="predicted"/>